<evidence type="ECO:0000313" key="2">
    <source>
        <dbReference type="EMBL" id="KAJ7301455.1"/>
    </source>
</evidence>
<sequence length="304" mass="33268">MSSIKPEFESVKADFLKAVETAHSLATYQAPLSAREKQLESVGAAAVRIAPVMSLMLDESSPIFRETLFQVHSLYHHICNPNNVKSYSYPHGYSEVVRFTRLIQERREAVKKTAVASAATPAPVVAPVVVPPKADKEKEKSKRVTRSKKVSGTVEESEDEMNVDDNSSVKASQSTKSSKEGGRASSGSKKKDSNKRARVDSTTQFHEDTFLTATTTEFYSAAANVQGVVDDAIGAASMPTDFETNSLALRKRMYHIMVELAVIHEKLRSHLARRSQLVEEGEAIKDLLSNLPESAALGVDSMVP</sequence>
<gene>
    <name evidence="2" type="ORF">DFH08DRAFT_978699</name>
</gene>
<keyword evidence="3" id="KW-1185">Reference proteome</keyword>
<evidence type="ECO:0000256" key="1">
    <source>
        <dbReference type="SAM" id="MobiDB-lite"/>
    </source>
</evidence>
<evidence type="ECO:0000313" key="3">
    <source>
        <dbReference type="Proteomes" id="UP001218218"/>
    </source>
</evidence>
<feature type="compositionally biased region" description="Basic and acidic residues" evidence="1">
    <location>
        <begin position="133"/>
        <end position="142"/>
    </location>
</feature>
<accession>A0AAD6YXV9</accession>
<dbReference type="EMBL" id="JARIHO010000134">
    <property type="protein sequence ID" value="KAJ7301455.1"/>
    <property type="molecule type" value="Genomic_DNA"/>
</dbReference>
<protein>
    <submittedName>
        <fullName evidence="2">Uncharacterized protein</fullName>
    </submittedName>
</protein>
<dbReference type="AlphaFoldDB" id="A0AAD6YXV9"/>
<organism evidence="2 3">
    <name type="scientific">Mycena albidolilacea</name>
    <dbReference type="NCBI Taxonomy" id="1033008"/>
    <lineage>
        <taxon>Eukaryota</taxon>
        <taxon>Fungi</taxon>
        <taxon>Dikarya</taxon>
        <taxon>Basidiomycota</taxon>
        <taxon>Agaricomycotina</taxon>
        <taxon>Agaricomycetes</taxon>
        <taxon>Agaricomycetidae</taxon>
        <taxon>Agaricales</taxon>
        <taxon>Marasmiineae</taxon>
        <taxon>Mycenaceae</taxon>
        <taxon>Mycena</taxon>
    </lineage>
</organism>
<proteinExistence type="predicted"/>
<name>A0AAD6YXV9_9AGAR</name>
<dbReference type="Proteomes" id="UP001218218">
    <property type="component" value="Unassembled WGS sequence"/>
</dbReference>
<feature type="region of interest" description="Disordered" evidence="1">
    <location>
        <begin position="130"/>
        <end position="201"/>
    </location>
</feature>
<reference evidence="2" key="1">
    <citation type="submission" date="2023-03" db="EMBL/GenBank/DDBJ databases">
        <title>Massive genome expansion in bonnet fungi (Mycena s.s.) driven by repeated elements and novel gene families across ecological guilds.</title>
        <authorList>
            <consortium name="Lawrence Berkeley National Laboratory"/>
            <person name="Harder C.B."/>
            <person name="Miyauchi S."/>
            <person name="Viragh M."/>
            <person name="Kuo A."/>
            <person name="Thoen E."/>
            <person name="Andreopoulos B."/>
            <person name="Lu D."/>
            <person name="Skrede I."/>
            <person name="Drula E."/>
            <person name="Henrissat B."/>
            <person name="Morin E."/>
            <person name="Kohler A."/>
            <person name="Barry K."/>
            <person name="LaButti K."/>
            <person name="Morin E."/>
            <person name="Salamov A."/>
            <person name="Lipzen A."/>
            <person name="Mereny Z."/>
            <person name="Hegedus B."/>
            <person name="Baldrian P."/>
            <person name="Stursova M."/>
            <person name="Weitz H."/>
            <person name="Taylor A."/>
            <person name="Grigoriev I.V."/>
            <person name="Nagy L.G."/>
            <person name="Martin F."/>
            <person name="Kauserud H."/>
        </authorList>
    </citation>
    <scope>NUCLEOTIDE SEQUENCE</scope>
    <source>
        <strain evidence="2">CBHHK002</strain>
    </source>
</reference>
<comment type="caution">
    <text evidence="2">The sequence shown here is derived from an EMBL/GenBank/DDBJ whole genome shotgun (WGS) entry which is preliminary data.</text>
</comment>
<feature type="compositionally biased region" description="Basic and acidic residues" evidence="1">
    <location>
        <begin position="189"/>
        <end position="201"/>
    </location>
</feature>